<keyword evidence="4" id="KW-0509">mRNA transport</keyword>
<dbReference type="Pfam" id="PF08801">
    <property type="entry name" value="Nucleoporin_N"/>
    <property type="match status" value="1"/>
</dbReference>
<dbReference type="InterPro" id="IPR014908">
    <property type="entry name" value="Nucleoporin_Nup133/Nup155_N"/>
</dbReference>
<evidence type="ECO:0000313" key="11">
    <source>
        <dbReference type="EMBL" id="JAS31439.1"/>
    </source>
</evidence>
<feature type="domain" description="Nucleoporin Nup133/Nup155-like C-terminal" evidence="9">
    <location>
        <begin position="799"/>
        <end position="1030"/>
    </location>
</feature>
<sequence length="1117" mass="125816">MNFGPKSVLSPRLSSRSTPVRRTSALQSTFKRTPTKGSISGRSLQSNQIICKSPNYAVEYFGTPLPVLVTEALTFSDSNSAVSVNISNEGWAWFVCGRRLLIWQAFGKRPVSTQCRELALPPSDLAHKAHLVAVYITQSSQMPCCLAVSPEGLVRYWSSIAHESSWIESNADLHGQECDFLQLILPLGCLLVTTTATLVLVTPQISAARHALVCRTIKTPHGWLGGIGRKMSSLIFGSIPSTQIMETKLVKVVARSNEGNIGYGEWNVLVLAGCSLQKWQLHNGETEKLVYEVDLGRPVREAFMEVQIEAQDLVFLDMQGSENKITLLVAITTAQLSSHLYYGLVSFATDSNVPPFTVPITWFYQIRSQDLSPLLNSSSNEKSLQFLMTDQAVLIYNNMHILAVSTISGGDEIELLEPGCGKILGAIMCGRLPVFFTFTNGFVTVISSDIPSFDINTSIPPDLTNISEYGMSDSQLEELSSQKDNAGLMRAAFLLYIRKNLVQSRAMISDLCLSDASLSSRVDAVLDSVIVQVSKDLIDDVPGKDPRWADQKTSTISITSSNSLQIINQLEEKQRVLEWYINFLKDLKLWEQLGGMTIRGKVMATPFILQEHVEKVVAAITLKKMHLDQKFSSLIDTCIEEVLVKNGMHPFGGLTNQDLFYRQVSLIHEVFHQLVKWSENLVYSKQSPQYVISQLITANTILLDMLRAVIDHRYQSSPLYKPSSQLNIVLEYLPWTSGSNTFREALVTQMKLTLEHGVRATGDLGHKAELLDQLVIFVDILLDGRKMHVESLRNTTQFNIVLQQYETDRINLIQPFLVEEEYDRAAMLAEKYLEFQILIEICDKTNNQHRLDQYTEKFKEQNFSQFLFNWYMRENKQSHLVGRCHEKGGEQLAQLLGEHPSLSWLNDIATGNYKRASTTLVSLAENETQLLRRKKSMISFAALALLAANDEPKKSELEELKSSMNLIVNQEELPDSILNAYGYDFDSLRVFTPAELIKLYICDENPTCTEFDMKKALDLLSYIHDDLEKCELRNEIWCKAITKDTWVDLDPNAPLGATQQLMFFKLVNLCILLDSNLDQVPSLEQLSVADELGDLKDNNTFQYLLRVGYEHVIQDVQ</sequence>
<evidence type="ECO:0008006" key="12">
    <source>
        <dbReference type="Google" id="ProtNLM"/>
    </source>
</evidence>
<gene>
    <name evidence="11" type="ORF">g.10859</name>
</gene>
<dbReference type="GO" id="GO:0000972">
    <property type="term" value="P:transcription-dependent tethering of RNA polymerase II gene DNA at nuclear periphery"/>
    <property type="evidence" value="ECO:0007669"/>
    <property type="project" value="TreeGrafter"/>
</dbReference>
<evidence type="ECO:0000256" key="3">
    <source>
        <dbReference type="ARBA" id="ARBA00022448"/>
    </source>
</evidence>
<feature type="compositionally biased region" description="Polar residues" evidence="8">
    <location>
        <begin position="12"/>
        <end position="41"/>
    </location>
</feature>
<dbReference type="SUPFAM" id="SSF117289">
    <property type="entry name" value="Nucleoporin domain"/>
    <property type="match status" value="1"/>
</dbReference>
<protein>
    <recommendedName>
        <fullName evidence="12">Nucleoporin Nup133/Nup155-like N-terminal domain-containing protein</fullName>
    </recommendedName>
</protein>
<keyword evidence="7" id="KW-0539">Nucleus</keyword>
<evidence type="ECO:0000256" key="6">
    <source>
        <dbReference type="ARBA" id="ARBA00023010"/>
    </source>
</evidence>
<evidence type="ECO:0000256" key="7">
    <source>
        <dbReference type="ARBA" id="ARBA00023242"/>
    </source>
</evidence>
<name>A0A1B6E0K1_9HEMI</name>
<feature type="domain" description="Nucleoporin Nup133/Nup155-like N-terminal" evidence="10">
    <location>
        <begin position="62"/>
        <end position="382"/>
    </location>
</feature>
<proteinExistence type="inferred from homology"/>
<dbReference type="AlphaFoldDB" id="A0A1B6E0K1"/>
<keyword evidence="6" id="KW-0811">Translocation</keyword>
<evidence type="ECO:0000256" key="2">
    <source>
        <dbReference type="ARBA" id="ARBA00005569"/>
    </source>
</evidence>
<keyword evidence="5" id="KW-0653">Protein transport</keyword>
<evidence type="ECO:0000256" key="1">
    <source>
        <dbReference type="ARBA" id="ARBA00004259"/>
    </source>
</evidence>
<dbReference type="InterPro" id="IPR007187">
    <property type="entry name" value="Nucleoporin_Nup133/Nup155_C"/>
</dbReference>
<dbReference type="InterPro" id="IPR037624">
    <property type="entry name" value="Nup133-like"/>
</dbReference>
<dbReference type="GO" id="GO:0031080">
    <property type="term" value="C:nuclear pore outer ring"/>
    <property type="evidence" value="ECO:0007669"/>
    <property type="project" value="TreeGrafter"/>
</dbReference>
<reference evidence="11" key="1">
    <citation type="submission" date="2015-12" db="EMBL/GenBank/DDBJ databases">
        <title>De novo transcriptome assembly of four potential Pierce s Disease insect vectors from Arizona vineyards.</title>
        <authorList>
            <person name="Tassone E.E."/>
        </authorList>
    </citation>
    <scope>NUCLEOTIDE SEQUENCE</scope>
</reference>
<dbReference type="Gene3D" id="1.25.40.700">
    <property type="match status" value="1"/>
</dbReference>
<evidence type="ECO:0000256" key="5">
    <source>
        <dbReference type="ARBA" id="ARBA00022927"/>
    </source>
</evidence>
<organism evidence="11">
    <name type="scientific">Clastoptera arizonana</name>
    <name type="common">Arizona spittle bug</name>
    <dbReference type="NCBI Taxonomy" id="38151"/>
    <lineage>
        <taxon>Eukaryota</taxon>
        <taxon>Metazoa</taxon>
        <taxon>Ecdysozoa</taxon>
        <taxon>Arthropoda</taxon>
        <taxon>Hexapoda</taxon>
        <taxon>Insecta</taxon>
        <taxon>Pterygota</taxon>
        <taxon>Neoptera</taxon>
        <taxon>Paraneoptera</taxon>
        <taxon>Hemiptera</taxon>
        <taxon>Auchenorrhyncha</taxon>
        <taxon>Cercopoidea</taxon>
        <taxon>Clastopteridae</taxon>
        <taxon>Clastoptera</taxon>
    </lineage>
</organism>
<dbReference type="PANTHER" id="PTHR13405:SF11">
    <property type="entry name" value="NUCLEAR PORE COMPLEX PROTEIN NUP133"/>
    <property type="match status" value="1"/>
</dbReference>
<evidence type="ECO:0000256" key="8">
    <source>
        <dbReference type="SAM" id="MobiDB-lite"/>
    </source>
</evidence>
<dbReference type="GO" id="GO:0006606">
    <property type="term" value="P:protein import into nucleus"/>
    <property type="evidence" value="ECO:0007669"/>
    <property type="project" value="TreeGrafter"/>
</dbReference>
<keyword evidence="3" id="KW-0813">Transport</keyword>
<evidence type="ECO:0000259" key="9">
    <source>
        <dbReference type="Pfam" id="PF03177"/>
    </source>
</evidence>
<feature type="region of interest" description="Disordered" evidence="8">
    <location>
        <begin position="1"/>
        <end position="41"/>
    </location>
</feature>
<comment type="subcellular location">
    <subcellularLocation>
        <location evidence="1">Nucleus envelope</location>
    </subcellularLocation>
</comment>
<dbReference type="InterPro" id="IPR015943">
    <property type="entry name" value="WD40/YVTN_repeat-like_dom_sf"/>
</dbReference>
<dbReference type="GO" id="GO:0016973">
    <property type="term" value="P:poly(A)+ mRNA export from nucleus"/>
    <property type="evidence" value="ECO:0007669"/>
    <property type="project" value="TreeGrafter"/>
</dbReference>
<dbReference type="PANTHER" id="PTHR13405">
    <property type="entry name" value="NUCLEAR PORE COMPLEX PROTEIN NUP133"/>
    <property type="match status" value="1"/>
</dbReference>
<dbReference type="EMBL" id="GEDC01005859">
    <property type="protein sequence ID" value="JAS31439.1"/>
    <property type="molecule type" value="Transcribed_RNA"/>
</dbReference>
<evidence type="ECO:0000256" key="4">
    <source>
        <dbReference type="ARBA" id="ARBA00022816"/>
    </source>
</evidence>
<dbReference type="Gene3D" id="1.20.58.1380">
    <property type="match status" value="1"/>
</dbReference>
<accession>A0A1B6E0K1</accession>
<dbReference type="Gene3D" id="2.130.10.10">
    <property type="entry name" value="YVTN repeat-like/Quinoprotein amine dehydrogenase"/>
    <property type="match status" value="1"/>
</dbReference>
<dbReference type="Pfam" id="PF03177">
    <property type="entry name" value="Nucleoporin_C"/>
    <property type="match status" value="1"/>
</dbReference>
<dbReference type="GO" id="GO:0017056">
    <property type="term" value="F:structural constituent of nuclear pore"/>
    <property type="evidence" value="ECO:0007669"/>
    <property type="project" value="InterPro"/>
</dbReference>
<comment type="similarity">
    <text evidence="2">Belongs to the nucleoporin Nup133 family.</text>
</comment>
<evidence type="ECO:0000259" key="10">
    <source>
        <dbReference type="Pfam" id="PF08801"/>
    </source>
</evidence>